<feature type="transmembrane region" description="Helical" evidence="1">
    <location>
        <begin position="68"/>
        <end position="89"/>
    </location>
</feature>
<evidence type="ECO:0000313" key="3">
    <source>
        <dbReference type="EMBL" id="ARU01145.1"/>
    </source>
</evidence>
<dbReference type="SUPFAM" id="SSF103481">
    <property type="entry name" value="Multidrug resistance efflux transporter EmrE"/>
    <property type="match status" value="2"/>
</dbReference>
<dbReference type="PANTHER" id="PTHR22911">
    <property type="entry name" value="ACYL-MALONYL CONDENSING ENZYME-RELATED"/>
    <property type="match status" value="1"/>
</dbReference>
<keyword evidence="1" id="KW-0812">Transmembrane</keyword>
<evidence type="ECO:0000256" key="1">
    <source>
        <dbReference type="SAM" id="Phobius"/>
    </source>
</evidence>
<evidence type="ECO:0000313" key="4">
    <source>
        <dbReference type="Proteomes" id="UP000195273"/>
    </source>
</evidence>
<dbReference type="KEGG" id="lvs:LOKVESSMR4R_01832"/>
<gene>
    <name evidence="3" type="ORF">LOKVESSMR4R_01832</name>
</gene>
<dbReference type="STRING" id="1122181.GCA_000382265_02459"/>
<dbReference type="Proteomes" id="UP000195273">
    <property type="component" value="Chromosome"/>
</dbReference>
<dbReference type="InterPro" id="IPR000620">
    <property type="entry name" value="EamA_dom"/>
</dbReference>
<feature type="transmembrane region" description="Helical" evidence="1">
    <location>
        <begin position="132"/>
        <end position="153"/>
    </location>
</feature>
<keyword evidence="1" id="KW-1133">Transmembrane helix</keyword>
<dbReference type="GO" id="GO:0016020">
    <property type="term" value="C:membrane"/>
    <property type="evidence" value="ECO:0007669"/>
    <property type="project" value="InterPro"/>
</dbReference>
<evidence type="ECO:0000259" key="2">
    <source>
        <dbReference type="Pfam" id="PF00892"/>
    </source>
</evidence>
<feature type="transmembrane region" description="Helical" evidence="1">
    <location>
        <begin position="217"/>
        <end position="241"/>
    </location>
</feature>
<dbReference type="PANTHER" id="PTHR22911:SF135">
    <property type="entry name" value="BLR4310 PROTEIN"/>
    <property type="match status" value="1"/>
</dbReference>
<feature type="transmembrane region" description="Helical" evidence="1">
    <location>
        <begin position="44"/>
        <end position="62"/>
    </location>
</feature>
<protein>
    <submittedName>
        <fullName evidence="3">EamA-like transporter family protein</fullName>
    </submittedName>
</protein>
<proteinExistence type="predicted"/>
<feature type="transmembrane region" description="Helical" evidence="1">
    <location>
        <begin position="247"/>
        <end position="266"/>
    </location>
</feature>
<name>A0A1Y0EC13_9RHOB</name>
<sequence length="331" mass="33899">MKASQTGDLGAGAGARLGLSLIIKDCPLSVAPPLARDLAAHRQGVLLVFAAGVLWSTVGLGVRLIEDALVWQILFYRSVSLSVFLYLVIRWRSPQGVWAQVRACGWAGAIGGLALVAAYAGGIYAIQATSVANAMLLFATSPFMAAVLGRLVLGETVRRATWGAIGVALIGIAVMVADQTGDVTLHGSLAALGSALGFAVFTVALRRGRAAEMLPAVFVSGLLGIAVMGVICLALGLPLVLSPRDGGLAMGMGVFQVGAGLILYTLGSKSLPAAELTLLSLAEVLLGPFWVWLFLGEAAGRNTLLGGAVLLAAIAGNALSGKRRKPPPISP</sequence>
<dbReference type="InterPro" id="IPR037185">
    <property type="entry name" value="EmrE-like"/>
</dbReference>
<reference evidence="3 4" key="1">
    <citation type="submission" date="2017-05" db="EMBL/GenBank/DDBJ databases">
        <title>Genome Sequence of Loktanella vestfoldensis Strain SMR4r Isolated from a Culture of the Diatom Skeletonema marinoi.</title>
        <authorList>
            <person name="Topel M."/>
            <person name="Pinder M.I.M."/>
            <person name="Johansson O.N."/>
            <person name="Kourtchenko O."/>
            <person name="Godhe A."/>
            <person name="Clarke A.K."/>
        </authorList>
    </citation>
    <scope>NUCLEOTIDE SEQUENCE [LARGE SCALE GENOMIC DNA]</scope>
    <source>
        <strain evidence="3 4">SMR4r</strain>
    </source>
</reference>
<feature type="transmembrane region" description="Helical" evidence="1">
    <location>
        <begin position="160"/>
        <end position="177"/>
    </location>
</feature>
<organism evidence="3 4">
    <name type="scientific">Yoonia vestfoldensis</name>
    <dbReference type="NCBI Taxonomy" id="245188"/>
    <lineage>
        <taxon>Bacteria</taxon>
        <taxon>Pseudomonadati</taxon>
        <taxon>Pseudomonadota</taxon>
        <taxon>Alphaproteobacteria</taxon>
        <taxon>Rhodobacterales</taxon>
        <taxon>Paracoccaceae</taxon>
        <taxon>Yoonia</taxon>
    </lineage>
</organism>
<keyword evidence="4" id="KW-1185">Reference proteome</keyword>
<keyword evidence="1" id="KW-0472">Membrane</keyword>
<feature type="domain" description="EamA" evidence="2">
    <location>
        <begin position="187"/>
        <end position="316"/>
    </location>
</feature>
<feature type="transmembrane region" description="Helical" evidence="1">
    <location>
        <begin position="101"/>
        <end position="126"/>
    </location>
</feature>
<accession>A0A1Y0EC13</accession>
<feature type="transmembrane region" description="Helical" evidence="1">
    <location>
        <begin position="301"/>
        <end position="319"/>
    </location>
</feature>
<dbReference type="EMBL" id="CP021431">
    <property type="protein sequence ID" value="ARU01145.1"/>
    <property type="molecule type" value="Genomic_DNA"/>
</dbReference>
<dbReference type="Pfam" id="PF00892">
    <property type="entry name" value="EamA"/>
    <property type="match status" value="2"/>
</dbReference>
<dbReference type="AlphaFoldDB" id="A0A1Y0EC13"/>
<feature type="transmembrane region" description="Helical" evidence="1">
    <location>
        <begin position="183"/>
        <end position="205"/>
    </location>
</feature>
<feature type="domain" description="EamA" evidence="2">
    <location>
        <begin position="44"/>
        <end position="176"/>
    </location>
</feature>
<feature type="transmembrane region" description="Helical" evidence="1">
    <location>
        <begin position="278"/>
        <end position="295"/>
    </location>
</feature>